<keyword evidence="2" id="KW-0677">Repeat</keyword>
<dbReference type="InterPro" id="IPR015943">
    <property type="entry name" value="WD40/YVTN_repeat-like_dom_sf"/>
</dbReference>
<evidence type="ECO:0008006" key="7">
    <source>
        <dbReference type="Google" id="ProtNLM"/>
    </source>
</evidence>
<evidence type="ECO:0000256" key="4">
    <source>
        <dbReference type="SAM" id="MobiDB-lite"/>
    </source>
</evidence>
<gene>
    <name evidence="5" type="ORF">MXD59_16205</name>
</gene>
<feature type="region of interest" description="Disordered" evidence="4">
    <location>
        <begin position="169"/>
        <end position="242"/>
    </location>
</feature>
<dbReference type="InterPro" id="IPR020472">
    <property type="entry name" value="WD40_PAC1"/>
</dbReference>
<protein>
    <recommendedName>
        <fullName evidence="7">WD-40 repeat protein</fullName>
    </recommendedName>
</protein>
<dbReference type="PROSITE" id="PS50294">
    <property type="entry name" value="WD_REPEATS_REGION"/>
    <property type="match status" value="4"/>
</dbReference>
<dbReference type="PRINTS" id="PR00320">
    <property type="entry name" value="GPROTEINBRPT"/>
</dbReference>
<dbReference type="CDD" id="cd00200">
    <property type="entry name" value="WD40"/>
    <property type="match status" value="1"/>
</dbReference>
<evidence type="ECO:0000313" key="6">
    <source>
        <dbReference type="Proteomes" id="UP001201873"/>
    </source>
</evidence>
<dbReference type="PROSITE" id="PS00678">
    <property type="entry name" value="WD_REPEATS_1"/>
    <property type="match status" value="3"/>
</dbReference>
<proteinExistence type="predicted"/>
<accession>A0ABT0K189</accession>
<feature type="repeat" description="WD" evidence="3">
    <location>
        <begin position="346"/>
        <end position="379"/>
    </location>
</feature>
<feature type="repeat" description="WD" evidence="3">
    <location>
        <begin position="526"/>
        <end position="559"/>
    </location>
</feature>
<organism evidence="5 6">
    <name type="scientific">Frankia umida</name>
    <dbReference type="NCBI Taxonomy" id="573489"/>
    <lineage>
        <taxon>Bacteria</taxon>
        <taxon>Bacillati</taxon>
        <taxon>Actinomycetota</taxon>
        <taxon>Actinomycetes</taxon>
        <taxon>Frankiales</taxon>
        <taxon>Frankiaceae</taxon>
        <taxon>Frankia</taxon>
    </lineage>
</organism>
<dbReference type="Gene3D" id="2.130.10.10">
    <property type="entry name" value="YVTN repeat-like/Quinoprotein amine dehydrogenase"/>
    <property type="match status" value="3"/>
</dbReference>
<feature type="region of interest" description="Disordered" evidence="4">
    <location>
        <begin position="1"/>
        <end position="21"/>
    </location>
</feature>
<keyword evidence="6" id="KW-1185">Reference proteome</keyword>
<dbReference type="EMBL" id="JALKFT010000016">
    <property type="protein sequence ID" value="MCK9877299.1"/>
    <property type="molecule type" value="Genomic_DNA"/>
</dbReference>
<dbReference type="PANTHER" id="PTHR19879">
    <property type="entry name" value="TRANSCRIPTION INITIATION FACTOR TFIID"/>
    <property type="match status" value="1"/>
</dbReference>
<comment type="caution">
    <text evidence="5">The sequence shown here is derived from an EMBL/GenBank/DDBJ whole genome shotgun (WGS) entry which is preliminary data.</text>
</comment>
<dbReference type="RefSeq" id="WP_248825562.1">
    <property type="nucleotide sequence ID" value="NZ_JALKFT010000016.1"/>
</dbReference>
<feature type="repeat" description="WD" evidence="3">
    <location>
        <begin position="391"/>
        <end position="424"/>
    </location>
</feature>
<dbReference type="PANTHER" id="PTHR19879:SF9">
    <property type="entry name" value="TRANSCRIPTION INITIATION FACTOR TFIID SUBUNIT 5"/>
    <property type="match status" value="1"/>
</dbReference>
<name>A0ABT0K189_9ACTN</name>
<sequence>MRSNDVAGGPGPAAADEGPPSRTEAALVWDVVVTHADADVAWARWLSWHLADAGYRVTTAAPVAATPGTRPPGGLLLVLWSAAYQRQVTSPVGGQAPPADAPADPRALDAATGLGPWPARQVLLVRLADQPRPAPYAGLLAFDLFGLDATTARDWLLRQITTIAAHPAADLVPPPLPPSPSTTQADTHPVADTERDPAAASATPAAGTDVEAPAAPAATRAHQPHRGFPDRPAPPPPRRTPVVLGTPQLVATLRQERGHPLAVTFSPAAPLVVTAGTDTCVHLWQLPFPDPPRLAATVGYGRRINQEWARVVTFSPDGHTLAAAGDAGTTVLWRLTAARPQPLLTLTGHRGHIHDLDFSPGATLLATAGDDRAVLLWDLADPDVPTRAAILAGHRAPVRAVAFSPDGTLLATAAEDRTVTLWDLADPTHPAATVTLTGARGPLHTVAFSPDGDTLAVAGRDRVVRLYSVAEPSRERQIAAFGEHRRAVHAVAFSPDGHLLATASADRTVTVRILTDPDSPGPPLRLAAHHGAVHAVAFAPDSRLLATASADRTTALWDLFPDEPAPAPSPA</sequence>
<evidence type="ECO:0000313" key="5">
    <source>
        <dbReference type="EMBL" id="MCK9877299.1"/>
    </source>
</evidence>
<dbReference type="InterPro" id="IPR019775">
    <property type="entry name" value="WD40_repeat_CS"/>
</dbReference>
<evidence type="ECO:0000256" key="3">
    <source>
        <dbReference type="PROSITE-ProRule" id="PRU00221"/>
    </source>
</evidence>
<feature type="repeat" description="WD" evidence="3">
    <location>
        <begin position="436"/>
        <end position="477"/>
    </location>
</feature>
<dbReference type="PROSITE" id="PS50082">
    <property type="entry name" value="WD_REPEATS_2"/>
    <property type="match status" value="5"/>
</dbReference>
<dbReference type="InterPro" id="IPR001680">
    <property type="entry name" value="WD40_rpt"/>
</dbReference>
<dbReference type="Proteomes" id="UP001201873">
    <property type="component" value="Unassembled WGS sequence"/>
</dbReference>
<dbReference type="SMART" id="SM00320">
    <property type="entry name" value="WD40"/>
    <property type="match status" value="7"/>
</dbReference>
<feature type="compositionally biased region" description="Low complexity" evidence="4">
    <location>
        <begin position="198"/>
        <end position="221"/>
    </location>
</feature>
<evidence type="ECO:0000256" key="2">
    <source>
        <dbReference type="ARBA" id="ARBA00022737"/>
    </source>
</evidence>
<dbReference type="SUPFAM" id="SSF50978">
    <property type="entry name" value="WD40 repeat-like"/>
    <property type="match status" value="1"/>
</dbReference>
<keyword evidence="1 3" id="KW-0853">WD repeat</keyword>
<evidence type="ECO:0000256" key="1">
    <source>
        <dbReference type="ARBA" id="ARBA00022574"/>
    </source>
</evidence>
<reference evidence="5 6" key="1">
    <citation type="submission" date="2022-04" db="EMBL/GenBank/DDBJ databases">
        <title>Genome diversity in the genus Frankia.</title>
        <authorList>
            <person name="Carlos-Shanley C."/>
            <person name="Hahn D."/>
        </authorList>
    </citation>
    <scope>NUCLEOTIDE SEQUENCE [LARGE SCALE GENOMIC DNA]</scope>
    <source>
        <strain evidence="5 6">Ag45/Mut15</strain>
    </source>
</reference>
<dbReference type="InterPro" id="IPR036322">
    <property type="entry name" value="WD40_repeat_dom_sf"/>
</dbReference>
<feature type="repeat" description="WD" evidence="3">
    <location>
        <begin position="481"/>
        <end position="511"/>
    </location>
</feature>
<dbReference type="Pfam" id="PF00400">
    <property type="entry name" value="WD40"/>
    <property type="match status" value="6"/>
</dbReference>